<sequence>MANESSTRLRPKPWKMSCELHQPECRINAKRRQYNANQPTSSGEVDVRITSSFTSMRNESFHINLIPTDSSKLQWQESCDLLAERPAAFECSSQD</sequence>
<dbReference type="AlphaFoldDB" id="A0A3S5AHN7"/>
<name>A0A3S5AHN7_9PLAT</name>
<proteinExistence type="predicted"/>
<reference evidence="1" key="1">
    <citation type="submission" date="2018-11" db="EMBL/GenBank/DDBJ databases">
        <authorList>
            <consortium name="Pathogen Informatics"/>
        </authorList>
    </citation>
    <scope>NUCLEOTIDE SEQUENCE</scope>
</reference>
<evidence type="ECO:0000313" key="1">
    <source>
        <dbReference type="EMBL" id="VEL24089.1"/>
    </source>
</evidence>
<keyword evidence="2" id="KW-1185">Reference proteome</keyword>
<dbReference type="EMBL" id="CAAALY010065813">
    <property type="protein sequence ID" value="VEL24089.1"/>
    <property type="molecule type" value="Genomic_DNA"/>
</dbReference>
<gene>
    <name evidence="1" type="ORF">PXEA_LOCUS17529</name>
</gene>
<evidence type="ECO:0000313" key="2">
    <source>
        <dbReference type="Proteomes" id="UP000784294"/>
    </source>
</evidence>
<comment type="caution">
    <text evidence="1">The sequence shown here is derived from an EMBL/GenBank/DDBJ whole genome shotgun (WGS) entry which is preliminary data.</text>
</comment>
<organism evidence="1 2">
    <name type="scientific">Protopolystoma xenopodis</name>
    <dbReference type="NCBI Taxonomy" id="117903"/>
    <lineage>
        <taxon>Eukaryota</taxon>
        <taxon>Metazoa</taxon>
        <taxon>Spiralia</taxon>
        <taxon>Lophotrochozoa</taxon>
        <taxon>Platyhelminthes</taxon>
        <taxon>Monogenea</taxon>
        <taxon>Polyopisthocotylea</taxon>
        <taxon>Polystomatidea</taxon>
        <taxon>Polystomatidae</taxon>
        <taxon>Protopolystoma</taxon>
    </lineage>
</organism>
<dbReference type="Proteomes" id="UP000784294">
    <property type="component" value="Unassembled WGS sequence"/>
</dbReference>
<protein>
    <submittedName>
        <fullName evidence="1">Uncharacterized protein</fullName>
    </submittedName>
</protein>
<accession>A0A3S5AHN7</accession>